<evidence type="ECO:0000313" key="4">
    <source>
        <dbReference type="Proteomes" id="UP000199153"/>
    </source>
</evidence>
<proteinExistence type="predicted"/>
<dbReference type="GO" id="GO:0006508">
    <property type="term" value="P:proteolysis"/>
    <property type="evidence" value="ECO:0007669"/>
    <property type="project" value="UniProtKB-KW"/>
</dbReference>
<evidence type="ECO:0000313" key="3">
    <source>
        <dbReference type="EMBL" id="SFN59046.1"/>
    </source>
</evidence>
<dbReference type="STRING" id="287099.SAMN05660413_01756"/>
<dbReference type="GO" id="GO:0004175">
    <property type="term" value="F:endopeptidase activity"/>
    <property type="evidence" value="ECO:0007669"/>
    <property type="project" value="UniProtKB-ARBA"/>
</dbReference>
<keyword evidence="3" id="KW-0378">Hydrolase</keyword>
<dbReference type="InterPro" id="IPR003675">
    <property type="entry name" value="Rce1/LyrA-like_dom"/>
</dbReference>
<feature type="transmembrane region" description="Helical" evidence="1">
    <location>
        <begin position="21"/>
        <end position="41"/>
    </location>
</feature>
<keyword evidence="1" id="KW-0472">Membrane</keyword>
<dbReference type="Proteomes" id="UP000199153">
    <property type="component" value="Unassembled WGS sequence"/>
</dbReference>
<accession>A0A1I5A9C1</accession>
<feature type="transmembrane region" description="Helical" evidence="1">
    <location>
        <begin position="144"/>
        <end position="166"/>
    </location>
</feature>
<name>A0A1I5A9C1_9FLAO</name>
<gene>
    <name evidence="3" type="ORF">SAMN05660413_01756</name>
</gene>
<dbReference type="AlphaFoldDB" id="A0A1I5A9C1"/>
<reference evidence="3 4" key="1">
    <citation type="submission" date="2016-10" db="EMBL/GenBank/DDBJ databases">
        <authorList>
            <person name="de Groot N.N."/>
        </authorList>
    </citation>
    <scope>NUCLEOTIDE SEQUENCE [LARGE SCALE GENOMIC DNA]</scope>
    <source>
        <strain evidence="3 4">DSM 17794</strain>
    </source>
</reference>
<feature type="transmembrane region" description="Helical" evidence="1">
    <location>
        <begin position="204"/>
        <end position="221"/>
    </location>
</feature>
<keyword evidence="1" id="KW-0812">Transmembrane</keyword>
<keyword evidence="4" id="KW-1185">Reference proteome</keyword>
<evidence type="ECO:0000259" key="2">
    <source>
        <dbReference type="Pfam" id="PF02517"/>
    </source>
</evidence>
<feature type="domain" description="CAAX prenyl protease 2/Lysostaphin resistance protein A-like" evidence="2">
    <location>
        <begin position="58"/>
        <end position="215"/>
    </location>
</feature>
<evidence type="ECO:0000256" key="1">
    <source>
        <dbReference type="SAM" id="Phobius"/>
    </source>
</evidence>
<keyword evidence="1" id="KW-1133">Transmembrane helix</keyword>
<dbReference type="GO" id="GO:0080120">
    <property type="term" value="P:CAAX-box protein maturation"/>
    <property type="evidence" value="ECO:0007669"/>
    <property type="project" value="UniProtKB-ARBA"/>
</dbReference>
<feature type="transmembrane region" description="Helical" evidence="1">
    <location>
        <begin position="112"/>
        <end position="132"/>
    </location>
</feature>
<dbReference type="EMBL" id="FOVL01000009">
    <property type="protein sequence ID" value="SFN59046.1"/>
    <property type="molecule type" value="Genomic_DNA"/>
</dbReference>
<organism evidence="3 4">
    <name type="scientific">Salegentibacter flavus</name>
    <dbReference type="NCBI Taxonomy" id="287099"/>
    <lineage>
        <taxon>Bacteria</taxon>
        <taxon>Pseudomonadati</taxon>
        <taxon>Bacteroidota</taxon>
        <taxon>Flavobacteriia</taxon>
        <taxon>Flavobacteriales</taxon>
        <taxon>Flavobacteriaceae</taxon>
        <taxon>Salegentibacter</taxon>
    </lineage>
</organism>
<feature type="transmembrane region" description="Helical" evidence="1">
    <location>
        <begin position="89"/>
        <end position="106"/>
    </location>
</feature>
<feature type="transmembrane region" description="Helical" evidence="1">
    <location>
        <begin position="61"/>
        <end position="82"/>
    </location>
</feature>
<keyword evidence="3" id="KW-0645">Protease</keyword>
<dbReference type="Pfam" id="PF02517">
    <property type="entry name" value="Rce1-like"/>
    <property type="match status" value="1"/>
</dbReference>
<protein>
    <submittedName>
        <fullName evidence="3">CAAX protease self-immunity</fullName>
    </submittedName>
</protein>
<feature type="transmembrane region" description="Helical" evidence="1">
    <location>
        <begin position="172"/>
        <end position="192"/>
    </location>
</feature>
<dbReference type="RefSeq" id="WP_245760412.1">
    <property type="nucleotide sequence ID" value="NZ_FOVL01000009.1"/>
</dbReference>
<sequence>MQLLKLSPKTRNLFRNYWFMLGTYFLFFFLLGFLTTVIPSIDLEKYQQTELFNFMNESPLAFVIMAVVIAPILEESLFRSLVKPSLTEIYIFICAVLSFIALAFIPAEANAILKYSLVVLSAFLLFLFFLALKPARFLRKFRVFLYRNYVIFWIITAILFGLVHVWNYIEGWQFDIILLILIFPRIIAGYFFGKIKIENQSLIWPIYLHAMNNAVVVFFLLPRLL</sequence>